<dbReference type="EMBL" id="CP019698">
    <property type="protein sequence ID" value="AQS58118.1"/>
    <property type="molecule type" value="Genomic_DNA"/>
</dbReference>
<evidence type="ECO:0000313" key="1">
    <source>
        <dbReference type="EMBL" id="AQS58118.1"/>
    </source>
</evidence>
<keyword evidence="2" id="KW-1185">Reference proteome</keyword>
<sequence length="291" mass="33529">MESALFISNARHLNLIENPQALKSWPSQVTAPPDMTFTRIYFGQEFCERAIPQIADVLQAMDLAHQQRKKFTLVTPYVTESGLKKLTNIFEQLQQIYPNCEVVVNDWGVLHLLRRQFPRLTPILGRLLNKMWRDPRIEFFLKEFSPEELQLFRTCGLASPYMQDLMKRLAVKRIEVDNLPQGLDPSLASWGFQVSLYLPFGCISTGRICFSGSWGLKPKEKFKANAQKCGQQCQSHWLEILEPACTKAKIKRILQKGNTLFYLQTNKFMEDVLSRSGDLGISRIIYQPTPL</sequence>
<protein>
    <submittedName>
        <fullName evidence="1">Uncharacterized protein</fullName>
    </submittedName>
</protein>
<dbReference type="OrthoDB" id="3176754at2"/>
<gene>
    <name evidence="1" type="ORF">B0537_02825</name>
</gene>
<accession>A0A1S6ITM5</accession>
<organism evidence="1 2">
    <name type="scientific">Desulforamulus ferrireducens</name>
    <dbReference type="NCBI Taxonomy" id="1833852"/>
    <lineage>
        <taxon>Bacteria</taxon>
        <taxon>Bacillati</taxon>
        <taxon>Bacillota</taxon>
        <taxon>Clostridia</taxon>
        <taxon>Eubacteriales</taxon>
        <taxon>Peptococcaceae</taxon>
        <taxon>Desulforamulus</taxon>
    </lineage>
</organism>
<dbReference type="KEGG" id="dfg:B0537_02825"/>
<name>A0A1S6ITM5_9FIRM</name>
<dbReference type="RefSeq" id="WP_077713080.1">
    <property type="nucleotide sequence ID" value="NZ_CP019698.1"/>
</dbReference>
<dbReference type="Proteomes" id="UP000189464">
    <property type="component" value="Chromosome"/>
</dbReference>
<evidence type="ECO:0000313" key="2">
    <source>
        <dbReference type="Proteomes" id="UP000189464"/>
    </source>
</evidence>
<dbReference type="STRING" id="1833852.B0537_02825"/>
<reference evidence="1 2" key="1">
    <citation type="journal article" date="2016" name="Int. J. Syst. Evol. Microbiol.">
        <title>Desulfotomaculum ferrireducens sp. nov., a moderately thermophilic sulfate-reducing and dissimilatory Fe(III)-reducing bacterium isolated from compost.</title>
        <authorList>
            <person name="Yang G."/>
            <person name="Guo J."/>
            <person name="Zhuang L."/>
            <person name="Yuan Y."/>
            <person name="Zhou S."/>
        </authorList>
    </citation>
    <scope>NUCLEOTIDE SEQUENCE [LARGE SCALE GENOMIC DNA]</scope>
    <source>
        <strain evidence="1 2">GSS09</strain>
    </source>
</reference>
<dbReference type="AlphaFoldDB" id="A0A1S6ITM5"/>
<proteinExistence type="predicted"/>